<organism evidence="4 5">
    <name type="scientific">Phenylobacterium zucineum (strain HLK1)</name>
    <dbReference type="NCBI Taxonomy" id="450851"/>
    <lineage>
        <taxon>Bacteria</taxon>
        <taxon>Pseudomonadati</taxon>
        <taxon>Pseudomonadota</taxon>
        <taxon>Alphaproteobacteria</taxon>
        <taxon>Caulobacterales</taxon>
        <taxon>Caulobacteraceae</taxon>
        <taxon>Phenylobacterium</taxon>
    </lineage>
</organism>
<dbReference type="STRING" id="450851.PHZ_c3374"/>
<dbReference type="InterPro" id="IPR038592">
    <property type="entry name" value="CheD-like_sf"/>
</dbReference>
<dbReference type="PANTHER" id="PTHR35147:SF2">
    <property type="entry name" value="CHEMORECEPTOR GLUTAMINE DEAMIDASE CHED-RELATED"/>
    <property type="match status" value="1"/>
</dbReference>
<comment type="function">
    <text evidence="3">Probably deamidates glutamine residues to glutamate on methyl-accepting chemotaxis receptors (MCPs), playing an important role in chemotaxis.</text>
</comment>
<comment type="catalytic activity">
    <reaction evidence="3">
        <text>L-glutaminyl-[protein] + H2O = L-glutamyl-[protein] + NH4(+)</text>
        <dbReference type="Rhea" id="RHEA:16441"/>
        <dbReference type="Rhea" id="RHEA-COMP:10207"/>
        <dbReference type="Rhea" id="RHEA-COMP:10208"/>
        <dbReference type="ChEBI" id="CHEBI:15377"/>
        <dbReference type="ChEBI" id="CHEBI:28938"/>
        <dbReference type="ChEBI" id="CHEBI:29973"/>
        <dbReference type="ChEBI" id="CHEBI:30011"/>
        <dbReference type="EC" id="3.5.1.44"/>
    </reaction>
</comment>
<dbReference type="HAMAP" id="MF_01440">
    <property type="entry name" value="CheD"/>
    <property type="match status" value="1"/>
</dbReference>
<dbReference type="SUPFAM" id="SSF64438">
    <property type="entry name" value="CNF1/YfiH-like putative cysteine hydrolases"/>
    <property type="match status" value="1"/>
</dbReference>
<keyword evidence="5" id="KW-1185">Reference proteome</keyword>
<dbReference type="GO" id="GO:0050568">
    <property type="term" value="F:protein-glutamine glutaminase activity"/>
    <property type="evidence" value="ECO:0007669"/>
    <property type="project" value="UniProtKB-UniRule"/>
</dbReference>
<dbReference type="PANTHER" id="PTHR35147">
    <property type="entry name" value="CHEMORECEPTOR GLUTAMINE DEAMIDASE CHED-RELATED"/>
    <property type="match status" value="1"/>
</dbReference>
<dbReference type="Proteomes" id="UP000001868">
    <property type="component" value="Chromosome"/>
</dbReference>
<evidence type="ECO:0000256" key="1">
    <source>
        <dbReference type="ARBA" id="ARBA00022500"/>
    </source>
</evidence>
<dbReference type="Pfam" id="PF03975">
    <property type="entry name" value="CheD"/>
    <property type="match status" value="1"/>
</dbReference>
<protein>
    <recommendedName>
        <fullName evidence="3">Probable chemoreceptor glutamine deamidase CheD</fullName>
        <ecNumber evidence="3">3.5.1.44</ecNumber>
    </recommendedName>
</protein>
<evidence type="ECO:0000256" key="3">
    <source>
        <dbReference type="HAMAP-Rule" id="MF_01440"/>
    </source>
</evidence>
<dbReference type="InterPro" id="IPR005659">
    <property type="entry name" value="Chemorcpt_Glu_NH3ase_CheD"/>
</dbReference>
<gene>
    <name evidence="3 4" type="primary">cheD</name>
    <name evidence="4" type="ordered locus">PHZ_c3374</name>
</gene>
<dbReference type="RefSeq" id="WP_012523921.1">
    <property type="nucleotide sequence ID" value="NC_011144.1"/>
</dbReference>
<dbReference type="Gene3D" id="3.30.1330.200">
    <property type="match status" value="1"/>
</dbReference>
<dbReference type="AlphaFoldDB" id="B4RBD8"/>
<dbReference type="HOGENOM" id="CLU_087854_0_1_5"/>
<dbReference type="eggNOG" id="COG1871">
    <property type="taxonomic scope" value="Bacteria"/>
</dbReference>
<reference evidence="4 5" key="1">
    <citation type="journal article" date="2008" name="BMC Genomics">
        <title>Complete genome of Phenylobacterium zucineum - a novel facultative intracellular bacterium isolated from human erythroleukemia cell line K562.</title>
        <authorList>
            <person name="Luo Y."/>
            <person name="Xu X."/>
            <person name="Ding Z."/>
            <person name="Liu Z."/>
            <person name="Zhang B."/>
            <person name="Yan Z."/>
            <person name="Sun J."/>
            <person name="Hu S."/>
            <person name="Hu X."/>
        </authorList>
    </citation>
    <scope>NUCLEOTIDE SEQUENCE [LARGE SCALE GENOMIC DNA]</scope>
    <source>
        <strain evidence="4 5">HLK1</strain>
    </source>
</reference>
<sequence length="190" mass="20092">MTTALAPDLDSEAARPLHVVQGEFRVSDDPAVVLTTVLGSCVAACVRDPVVGVGGMNHFLLPGAQDPAATGDAQRFGAYAMELLVNALLARGAQRGRLEAKLFGGARMLEGLTDVGALNGAFARDYLRREGLAHAGGSLGGEQGRRVQYWPVSGRARQILLPKQALAPFERERRAPAPKPLPVAGELELF</sequence>
<evidence type="ECO:0000256" key="2">
    <source>
        <dbReference type="ARBA" id="ARBA00022801"/>
    </source>
</evidence>
<accession>B4RBD8</accession>
<dbReference type="KEGG" id="pzu:PHZ_c3374"/>
<keyword evidence="2 3" id="KW-0378">Hydrolase</keyword>
<evidence type="ECO:0000313" key="4">
    <source>
        <dbReference type="EMBL" id="ACG79783.1"/>
    </source>
</evidence>
<keyword evidence="1 3" id="KW-0145">Chemotaxis</keyword>
<dbReference type="InterPro" id="IPR011324">
    <property type="entry name" value="Cytotoxic_necrot_fac-like_cat"/>
</dbReference>
<proteinExistence type="inferred from homology"/>
<dbReference type="EC" id="3.5.1.44" evidence="3"/>
<evidence type="ECO:0000313" key="5">
    <source>
        <dbReference type="Proteomes" id="UP000001868"/>
    </source>
</evidence>
<dbReference type="GO" id="GO:0006935">
    <property type="term" value="P:chemotaxis"/>
    <property type="evidence" value="ECO:0007669"/>
    <property type="project" value="UniProtKB-UniRule"/>
</dbReference>
<dbReference type="CDD" id="cd16352">
    <property type="entry name" value="CheD"/>
    <property type="match status" value="1"/>
</dbReference>
<comment type="similarity">
    <text evidence="3">Belongs to the CheD family.</text>
</comment>
<name>B4RBD8_PHEZH</name>
<dbReference type="EMBL" id="CP000747">
    <property type="protein sequence ID" value="ACG79783.1"/>
    <property type="molecule type" value="Genomic_DNA"/>
</dbReference>